<dbReference type="AlphaFoldDB" id="A0A9W7AP92"/>
<comment type="caution">
    <text evidence="1">The sequence shown here is derived from an EMBL/GenBank/DDBJ whole genome shotgun (WGS) entry which is preliminary data.</text>
</comment>
<dbReference type="OrthoDB" id="204975at2759"/>
<dbReference type="Proteomes" id="UP001165082">
    <property type="component" value="Unassembled WGS sequence"/>
</dbReference>
<evidence type="ECO:0000313" key="2">
    <source>
        <dbReference type="Proteomes" id="UP001165082"/>
    </source>
</evidence>
<dbReference type="EMBL" id="BRXZ01001533">
    <property type="protein sequence ID" value="GMH73515.1"/>
    <property type="molecule type" value="Genomic_DNA"/>
</dbReference>
<reference evidence="1" key="1">
    <citation type="submission" date="2022-07" db="EMBL/GenBank/DDBJ databases">
        <title>Genome analysis of Parmales, a sister group of diatoms, reveals the evolutionary specialization of diatoms from phago-mixotrophs to photoautotrophs.</title>
        <authorList>
            <person name="Ban H."/>
            <person name="Sato S."/>
            <person name="Yoshikawa S."/>
            <person name="Kazumasa Y."/>
            <person name="Nakamura Y."/>
            <person name="Ichinomiya M."/>
            <person name="Saitoh K."/>
            <person name="Sato N."/>
            <person name="Blanc-Mathieu R."/>
            <person name="Endo H."/>
            <person name="Kuwata A."/>
            <person name="Ogata H."/>
        </authorList>
    </citation>
    <scope>NUCLEOTIDE SEQUENCE</scope>
</reference>
<protein>
    <submittedName>
        <fullName evidence="1">Uncharacterized protein</fullName>
    </submittedName>
</protein>
<keyword evidence="2" id="KW-1185">Reference proteome</keyword>
<name>A0A9W7AP92_9STRA</name>
<sequence length="269" mass="27784">MLGSISSIGLPFLLVPSPSRALEGSATNSAATNSAAVAIGSAERACRERGDCLETGNFDGALGFNWGGKDRCDSRDPLCRTDGRMGGGEVDFSPPKGGGEVTEIVEITMSVGSRGDETVRLNVGLFGGEYPEAVSELLACFSSRGLITGPRLALEEGYGVSSIGVIGSNAVVTYVGSKSGTGGDLDSAFERLFELRGYGDDDGGGGRGRGVVVGRLMDQNSMEGLYRLSTLPINKKFQGIIGAKEGPPLVNVRVVGVKVQEGRVLGEGV</sequence>
<accession>A0A9W7AP92</accession>
<gene>
    <name evidence="1" type="ORF">TrRE_jg6793</name>
</gene>
<organism evidence="1 2">
    <name type="scientific">Triparma retinervis</name>
    <dbReference type="NCBI Taxonomy" id="2557542"/>
    <lineage>
        <taxon>Eukaryota</taxon>
        <taxon>Sar</taxon>
        <taxon>Stramenopiles</taxon>
        <taxon>Ochrophyta</taxon>
        <taxon>Bolidophyceae</taxon>
        <taxon>Parmales</taxon>
        <taxon>Triparmaceae</taxon>
        <taxon>Triparma</taxon>
    </lineage>
</organism>
<evidence type="ECO:0000313" key="1">
    <source>
        <dbReference type="EMBL" id="GMH73515.1"/>
    </source>
</evidence>
<proteinExistence type="predicted"/>